<keyword evidence="3" id="KW-1185">Reference proteome</keyword>
<comment type="caution">
    <text evidence="2">The sequence shown here is derived from an EMBL/GenBank/DDBJ whole genome shotgun (WGS) entry which is preliminary data.</text>
</comment>
<keyword evidence="1" id="KW-0812">Transmembrane</keyword>
<sequence length="77" mass="8995">MFIVWYACTRYLQLRRSGFFPNVTMVFILVALTIGCNFIPPVLSAELRSPFSRCLIMGCFLGWRLSVSVWRFILKQI</sequence>
<dbReference type="Proteomes" id="UP001141552">
    <property type="component" value="Unassembled WGS sequence"/>
</dbReference>
<dbReference type="AlphaFoldDB" id="A0A9Q0J4C0"/>
<evidence type="ECO:0000313" key="3">
    <source>
        <dbReference type="Proteomes" id="UP001141552"/>
    </source>
</evidence>
<dbReference type="EMBL" id="JAKUCV010006388">
    <property type="protein sequence ID" value="KAJ4827597.1"/>
    <property type="molecule type" value="Genomic_DNA"/>
</dbReference>
<name>A0A9Q0J4C0_9ROSI</name>
<proteinExistence type="predicted"/>
<reference evidence="2" key="2">
    <citation type="journal article" date="2023" name="Plants (Basel)">
        <title>Annotation of the Turnera subulata (Passifloraceae) Draft Genome Reveals the S-Locus Evolved after the Divergence of Turneroideae from Passifloroideae in a Stepwise Manner.</title>
        <authorList>
            <person name="Henning P.M."/>
            <person name="Roalson E.H."/>
            <person name="Mir W."/>
            <person name="McCubbin A.G."/>
            <person name="Shore J.S."/>
        </authorList>
    </citation>
    <scope>NUCLEOTIDE SEQUENCE</scope>
    <source>
        <strain evidence="2">F60SS</strain>
    </source>
</reference>
<protein>
    <submittedName>
        <fullName evidence="2">Uncharacterized protein</fullName>
    </submittedName>
</protein>
<feature type="transmembrane region" description="Helical" evidence="1">
    <location>
        <begin position="19"/>
        <end position="43"/>
    </location>
</feature>
<keyword evidence="1" id="KW-0472">Membrane</keyword>
<evidence type="ECO:0000256" key="1">
    <source>
        <dbReference type="SAM" id="Phobius"/>
    </source>
</evidence>
<evidence type="ECO:0000313" key="2">
    <source>
        <dbReference type="EMBL" id="KAJ4827597.1"/>
    </source>
</evidence>
<feature type="transmembrane region" description="Helical" evidence="1">
    <location>
        <begin position="55"/>
        <end position="74"/>
    </location>
</feature>
<organism evidence="2 3">
    <name type="scientific">Turnera subulata</name>
    <dbReference type="NCBI Taxonomy" id="218843"/>
    <lineage>
        <taxon>Eukaryota</taxon>
        <taxon>Viridiplantae</taxon>
        <taxon>Streptophyta</taxon>
        <taxon>Embryophyta</taxon>
        <taxon>Tracheophyta</taxon>
        <taxon>Spermatophyta</taxon>
        <taxon>Magnoliopsida</taxon>
        <taxon>eudicotyledons</taxon>
        <taxon>Gunneridae</taxon>
        <taxon>Pentapetalae</taxon>
        <taxon>rosids</taxon>
        <taxon>fabids</taxon>
        <taxon>Malpighiales</taxon>
        <taxon>Passifloraceae</taxon>
        <taxon>Turnera</taxon>
    </lineage>
</organism>
<keyword evidence="1" id="KW-1133">Transmembrane helix</keyword>
<accession>A0A9Q0J4C0</accession>
<gene>
    <name evidence="2" type="ORF">Tsubulata_026403</name>
</gene>
<reference evidence="2" key="1">
    <citation type="submission" date="2022-02" db="EMBL/GenBank/DDBJ databases">
        <authorList>
            <person name="Henning P.M."/>
            <person name="McCubbin A.G."/>
            <person name="Shore J.S."/>
        </authorList>
    </citation>
    <scope>NUCLEOTIDE SEQUENCE</scope>
    <source>
        <strain evidence="2">F60SS</strain>
        <tissue evidence="2">Leaves</tissue>
    </source>
</reference>